<dbReference type="SUPFAM" id="SSF51445">
    <property type="entry name" value="(Trans)glycosidases"/>
    <property type="match status" value="1"/>
</dbReference>
<keyword evidence="3" id="KW-0326">Glycosidase</keyword>
<gene>
    <name evidence="5" type="ORF">FC07_GL002531</name>
</gene>
<dbReference type="Proteomes" id="UP000051461">
    <property type="component" value="Unassembled WGS sequence"/>
</dbReference>
<evidence type="ECO:0000259" key="4">
    <source>
        <dbReference type="SMART" id="SM00287"/>
    </source>
</evidence>
<dbReference type="PROSITE" id="PS51904">
    <property type="entry name" value="GLYCOSYL_HYDROL_F25_2"/>
    <property type="match status" value="1"/>
</dbReference>
<reference evidence="5 6" key="1">
    <citation type="journal article" date="2015" name="Genome Announc.">
        <title>Expanding the biotechnology potential of lactobacilli through comparative genomics of 213 strains and associated genera.</title>
        <authorList>
            <person name="Sun Z."/>
            <person name="Harris H.M."/>
            <person name="McCann A."/>
            <person name="Guo C."/>
            <person name="Argimon S."/>
            <person name="Zhang W."/>
            <person name="Yang X."/>
            <person name="Jeffery I.B."/>
            <person name="Cooney J.C."/>
            <person name="Kagawa T.F."/>
            <person name="Liu W."/>
            <person name="Song Y."/>
            <person name="Salvetti E."/>
            <person name="Wrobel A."/>
            <person name="Rasinkangas P."/>
            <person name="Parkhill J."/>
            <person name="Rea M.C."/>
            <person name="O'Sullivan O."/>
            <person name="Ritari J."/>
            <person name="Douillard F.P."/>
            <person name="Paul Ross R."/>
            <person name="Yang R."/>
            <person name="Briner A.E."/>
            <person name="Felis G.E."/>
            <person name="de Vos W.M."/>
            <person name="Barrangou R."/>
            <person name="Klaenhammer T.R."/>
            <person name="Caufield P.W."/>
            <person name="Cui Y."/>
            <person name="Zhang H."/>
            <person name="O'Toole P.W."/>
        </authorList>
    </citation>
    <scope>NUCLEOTIDE SEQUENCE [LARGE SCALE GENOMIC DNA]</scope>
    <source>
        <strain evidence="5 6">DSM 20003</strain>
    </source>
</reference>
<dbReference type="PANTHER" id="PTHR34135">
    <property type="entry name" value="LYSOZYME"/>
    <property type="match status" value="1"/>
</dbReference>
<dbReference type="EMBL" id="AZDA01000003">
    <property type="protein sequence ID" value="KRK40782.1"/>
    <property type="molecule type" value="Genomic_DNA"/>
</dbReference>
<dbReference type="SMART" id="SM00641">
    <property type="entry name" value="Glyco_25"/>
    <property type="match status" value="1"/>
</dbReference>
<dbReference type="GO" id="GO:0009253">
    <property type="term" value="P:peptidoglycan catabolic process"/>
    <property type="evidence" value="ECO:0007669"/>
    <property type="project" value="InterPro"/>
</dbReference>
<dbReference type="OrthoDB" id="9783374at2"/>
<dbReference type="Pfam" id="PF08460">
    <property type="entry name" value="SH3_5"/>
    <property type="match status" value="1"/>
</dbReference>
<keyword evidence="2" id="KW-0378">Hydrolase</keyword>
<feature type="domain" description="SH3b" evidence="4">
    <location>
        <begin position="240"/>
        <end position="306"/>
    </location>
</feature>
<dbReference type="AlphaFoldDB" id="A0A0R1H2V2"/>
<dbReference type="InterPro" id="IPR018077">
    <property type="entry name" value="Glyco_hydro_fam25_subgr"/>
</dbReference>
<dbReference type="InterPro" id="IPR003646">
    <property type="entry name" value="SH3-like_bac-type"/>
</dbReference>
<dbReference type="InterPro" id="IPR002053">
    <property type="entry name" value="Glyco_hydro_25"/>
</dbReference>
<evidence type="ECO:0000313" key="5">
    <source>
        <dbReference type="EMBL" id="KRK40782.1"/>
    </source>
</evidence>
<evidence type="ECO:0000256" key="2">
    <source>
        <dbReference type="ARBA" id="ARBA00022801"/>
    </source>
</evidence>
<dbReference type="SMART" id="SM00287">
    <property type="entry name" value="SH3b"/>
    <property type="match status" value="1"/>
</dbReference>
<dbReference type="PANTHER" id="PTHR34135:SF2">
    <property type="entry name" value="LYSOZYME"/>
    <property type="match status" value="1"/>
</dbReference>
<dbReference type="GO" id="GO:0016052">
    <property type="term" value="P:carbohydrate catabolic process"/>
    <property type="evidence" value="ECO:0007669"/>
    <property type="project" value="TreeGrafter"/>
</dbReference>
<dbReference type="STRING" id="1423726.FC07_GL002531"/>
<evidence type="ECO:0000313" key="6">
    <source>
        <dbReference type="Proteomes" id="UP000051461"/>
    </source>
</evidence>
<dbReference type="GO" id="GO:0003796">
    <property type="term" value="F:lysozyme activity"/>
    <property type="evidence" value="ECO:0007669"/>
    <property type="project" value="InterPro"/>
</dbReference>
<dbReference type="Gene3D" id="3.20.20.80">
    <property type="entry name" value="Glycosidases"/>
    <property type="match status" value="1"/>
</dbReference>
<name>A0A0R1H2V2_9LACO</name>
<proteinExistence type="inferred from homology"/>
<dbReference type="InterPro" id="IPR017853">
    <property type="entry name" value="GH"/>
</dbReference>
<evidence type="ECO:0000256" key="3">
    <source>
        <dbReference type="ARBA" id="ARBA00023295"/>
    </source>
</evidence>
<dbReference type="PATRIC" id="fig|1423726.3.peg.2626"/>
<comment type="similarity">
    <text evidence="1">Belongs to the glycosyl hydrolase 25 family.</text>
</comment>
<protein>
    <submittedName>
        <fullName evidence="5">Lysin</fullName>
    </submittedName>
</protein>
<keyword evidence="6" id="KW-1185">Reference proteome</keyword>
<dbReference type="GO" id="GO:0016998">
    <property type="term" value="P:cell wall macromolecule catabolic process"/>
    <property type="evidence" value="ECO:0007669"/>
    <property type="project" value="InterPro"/>
</dbReference>
<evidence type="ECO:0000256" key="1">
    <source>
        <dbReference type="ARBA" id="ARBA00010646"/>
    </source>
</evidence>
<comment type="caution">
    <text evidence="5">The sequence shown here is derived from an EMBL/GenBank/DDBJ whole genome shotgun (WGS) entry which is preliminary data.</text>
</comment>
<accession>A0A0R1H2V2</accession>
<organism evidence="5 6">
    <name type="scientific">Loigolactobacillus bifermentans DSM 20003</name>
    <dbReference type="NCBI Taxonomy" id="1423726"/>
    <lineage>
        <taxon>Bacteria</taxon>
        <taxon>Bacillati</taxon>
        <taxon>Bacillota</taxon>
        <taxon>Bacilli</taxon>
        <taxon>Lactobacillales</taxon>
        <taxon>Lactobacillaceae</taxon>
        <taxon>Loigolactobacillus</taxon>
    </lineage>
</organism>
<dbReference type="Gene3D" id="2.30.30.40">
    <property type="entry name" value="SH3 Domains"/>
    <property type="match status" value="1"/>
</dbReference>
<dbReference type="Pfam" id="PF01183">
    <property type="entry name" value="Glyco_hydro_25"/>
    <property type="match status" value="1"/>
</dbReference>
<sequence length="317" mass="35170">MMSLKVIDISDYQTNQTAAMDSADGVIVKATQGTSFVAKTCDAKYQIAKKAGKLRGVYHYAAGGNPVSEANYFYNNIKGYVRDAILILDWEKGQNAAWGNTQWCFQFAKRIHDLTGVWIMLYTGSDGVKQNAALVPYSPLWFAGYPDLRASWSVPKFIYNIGPFKVVTAWQFTDSEGQLDRSIFYLTPDQWHAIANPSKAAAKPASKPAAKPTISKKETVAKTASVAKSWKDSVGDTWYAEKGHFKLTQNINLRWGAKSSSTLIALLNKGAVIEYDAYSIHDGYVWLRQPRGDKFGYLVSGEYSGGKRTSTWGTFSK</sequence>